<dbReference type="InterPro" id="IPR036390">
    <property type="entry name" value="WH_DNA-bd_sf"/>
</dbReference>
<dbReference type="AlphaFoldDB" id="A0A6I3J910"/>
<dbReference type="InterPro" id="IPR036388">
    <property type="entry name" value="WH-like_DNA-bd_sf"/>
</dbReference>
<evidence type="ECO:0000256" key="3">
    <source>
        <dbReference type="ARBA" id="ARBA00023163"/>
    </source>
</evidence>
<name>A0A6I3J910_9ACTN</name>
<evidence type="ECO:0000256" key="1">
    <source>
        <dbReference type="ARBA" id="ARBA00023015"/>
    </source>
</evidence>
<dbReference type="InterPro" id="IPR014757">
    <property type="entry name" value="Tscrpt_reg_IclR_C"/>
</dbReference>
<protein>
    <submittedName>
        <fullName evidence="4">Helix-turn-helix domain-containing protein</fullName>
    </submittedName>
</protein>
<dbReference type="PANTHER" id="PTHR30136">
    <property type="entry name" value="HELIX-TURN-HELIX TRANSCRIPTIONAL REGULATOR, ICLR FAMILY"/>
    <property type="match status" value="1"/>
</dbReference>
<dbReference type="Gene3D" id="3.30.450.40">
    <property type="match status" value="1"/>
</dbReference>
<dbReference type="SMART" id="SM00346">
    <property type="entry name" value="HTH_ICLR"/>
    <property type="match status" value="1"/>
</dbReference>
<keyword evidence="5" id="KW-1185">Reference proteome</keyword>
<dbReference type="Pfam" id="PF09339">
    <property type="entry name" value="HTH_IclR"/>
    <property type="match status" value="1"/>
</dbReference>
<keyword evidence="3" id="KW-0804">Transcription</keyword>
<dbReference type="InterPro" id="IPR029016">
    <property type="entry name" value="GAF-like_dom_sf"/>
</dbReference>
<evidence type="ECO:0000313" key="5">
    <source>
        <dbReference type="Proteomes" id="UP000433406"/>
    </source>
</evidence>
<organism evidence="4 5">
    <name type="scientific">Nocardioides marmotae</name>
    <dbReference type="NCBI Taxonomy" id="2663857"/>
    <lineage>
        <taxon>Bacteria</taxon>
        <taxon>Bacillati</taxon>
        <taxon>Actinomycetota</taxon>
        <taxon>Actinomycetes</taxon>
        <taxon>Propionibacteriales</taxon>
        <taxon>Nocardioidaceae</taxon>
        <taxon>Nocardioides</taxon>
    </lineage>
</organism>
<dbReference type="Gene3D" id="1.10.10.10">
    <property type="entry name" value="Winged helix-like DNA-binding domain superfamily/Winged helix DNA-binding domain"/>
    <property type="match status" value="1"/>
</dbReference>
<accession>A0A6I3J910</accession>
<dbReference type="InterPro" id="IPR005471">
    <property type="entry name" value="Tscrpt_reg_IclR_N"/>
</dbReference>
<dbReference type="Proteomes" id="UP000433406">
    <property type="component" value="Unassembled WGS sequence"/>
</dbReference>
<dbReference type="PROSITE" id="PS51077">
    <property type="entry name" value="HTH_ICLR"/>
    <property type="match status" value="1"/>
</dbReference>
<dbReference type="EMBL" id="WLCI01000002">
    <property type="protein sequence ID" value="MTB93880.1"/>
    <property type="molecule type" value="Genomic_DNA"/>
</dbReference>
<keyword evidence="2" id="KW-0238">DNA-binding</keyword>
<dbReference type="RefSeq" id="WP_171896083.1">
    <property type="nucleotide sequence ID" value="NZ_CP053660.1"/>
</dbReference>
<dbReference type="PROSITE" id="PS51078">
    <property type="entry name" value="ICLR_ED"/>
    <property type="match status" value="1"/>
</dbReference>
<dbReference type="PANTHER" id="PTHR30136:SF34">
    <property type="entry name" value="TRANSCRIPTIONAL REGULATOR"/>
    <property type="match status" value="1"/>
</dbReference>
<dbReference type="Pfam" id="PF01614">
    <property type="entry name" value="IclR_C"/>
    <property type="match status" value="1"/>
</dbReference>
<proteinExistence type="predicted"/>
<comment type="caution">
    <text evidence="4">The sequence shown here is derived from an EMBL/GenBank/DDBJ whole genome shotgun (WGS) entry which is preliminary data.</text>
</comment>
<evidence type="ECO:0000256" key="2">
    <source>
        <dbReference type="ARBA" id="ARBA00023125"/>
    </source>
</evidence>
<keyword evidence="1" id="KW-0805">Transcription regulation</keyword>
<dbReference type="InterPro" id="IPR050707">
    <property type="entry name" value="HTH_MetabolicPath_Reg"/>
</dbReference>
<dbReference type="GO" id="GO:0003677">
    <property type="term" value="F:DNA binding"/>
    <property type="evidence" value="ECO:0007669"/>
    <property type="project" value="UniProtKB-KW"/>
</dbReference>
<gene>
    <name evidence="4" type="ORF">GGQ22_02185</name>
</gene>
<dbReference type="GO" id="GO:0045892">
    <property type="term" value="P:negative regulation of DNA-templated transcription"/>
    <property type="evidence" value="ECO:0007669"/>
    <property type="project" value="TreeGrafter"/>
</dbReference>
<dbReference type="GO" id="GO:0003700">
    <property type="term" value="F:DNA-binding transcription factor activity"/>
    <property type="evidence" value="ECO:0007669"/>
    <property type="project" value="TreeGrafter"/>
</dbReference>
<dbReference type="SUPFAM" id="SSF55781">
    <property type="entry name" value="GAF domain-like"/>
    <property type="match status" value="1"/>
</dbReference>
<reference evidence="4 5" key="1">
    <citation type="submission" date="2019-10" db="EMBL/GenBank/DDBJ databases">
        <title>Nocardioides novel species isolated from the excrement of Marmot.</title>
        <authorList>
            <person name="Zhang G."/>
        </authorList>
    </citation>
    <scope>NUCLEOTIDE SEQUENCE [LARGE SCALE GENOMIC DNA]</scope>
    <source>
        <strain evidence="5">zg-579</strain>
    </source>
</reference>
<dbReference type="SUPFAM" id="SSF46785">
    <property type="entry name" value="Winged helix' DNA-binding domain"/>
    <property type="match status" value="1"/>
</dbReference>
<sequence>MTQAPAAVPIEEGDRDFVQSVAKGLLVLRAFSADRPSLTVADLARETGLSRAAVRRIVLTLQALGYLGAQGRRLALRPRVLDLGYALMSSAGLSGLVQSHLDVLEAEVREHCSAGIFVDGEVVYIARAQSRRVLSVVTDVGARLPAASTAIGRVLLSGLDDAEIREHVARRPPTAHTHLSITDPERVLEEVRTARLNGFALASEELELGYRAVAVPLHGADGSILAAVNVRMHVGRVSLEEALRDVVPRLRLAAGRVERDLALHPLPF</sequence>
<evidence type="ECO:0000313" key="4">
    <source>
        <dbReference type="EMBL" id="MTB93880.1"/>
    </source>
</evidence>